<feature type="transmembrane region" description="Helical" evidence="7">
    <location>
        <begin position="51"/>
        <end position="71"/>
    </location>
</feature>
<comment type="subcellular location">
    <subcellularLocation>
        <location evidence="1">Membrane</location>
        <topology evidence="1">Multi-pass membrane protein</topology>
    </subcellularLocation>
</comment>
<evidence type="ECO:0000256" key="3">
    <source>
        <dbReference type="ARBA" id="ARBA00022679"/>
    </source>
</evidence>
<evidence type="ECO:0000256" key="4">
    <source>
        <dbReference type="ARBA" id="ARBA00022692"/>
    </source>
</evidence>
<evidence type="ECO:0000256" key="2">
    <source>
        <dbReference type="ARBA" id="ARBA00006464"/>
    </source>
</evidence>
<dbReference type="EMBL" id="MGFN01000020">
    <property type="protein sequence ID" value="OGM06698.1"/>
    <property type="molecule type" value="Genomic_DNA"/>
</dbReference>
<feature type="transmembrane region" description="Helical" evidence="7">
    <location>
        <begin position="12"/>
        <end position="31"/>
    </location>
</feature>
<keyword evidence="6 7" id="KW-0472">Membrane</keyword>
<feature type="domain" description="Bacterial sugar transferase" evidence="8">
    <location>
        <begin position="275"/>
        <end position="451"/>
    </location>
</feature>
<feature type="transmembrane region" description="Helical" evidence="7">
    <location>
        <begin position="83"/>
        <end position="104"/>
    </location>
</feature>
<evidence type="ECO:0000259" key="8">
    <source>
        <dbReference type="Pfam" id="PF02397"/>
    </source>
</evidence>
<keyword evidence="3" id="KW-0808">Transferase</keyword>
<comment type="similarity">
    <text evidence="2">Belongs to the bacterial sugar transferase family.</text>
</comment>
<dbReference type="Proteomes" id="UP000177737">
    <property type="component" value="Unassembled WGS sequence"/>
</dbReference>
<dbReference type="AlphaFoldDB" id="A0A1F7WX06"/>
<accession>A0A1F7WX06</accession>
<dbReference type="GO" id="GO:0016780">
    <property type="term" value="F:phosphotransferase activity, for other substituted phosphate groups"/>
    <property type="evidence" value="ECO:0007669"/>
    <property type="project" value="TreeGrafter"/>
</dbReference>
<evidence type="ECO:0000256" key="6">
    <source>
        <dbReference type="ARBA" id="ARBA00023136"/>
    </source>
</evidence>
<comment type="caution">
    <text evidence="9">The sequence shown here is derived from an EMBL/GenBank/DDBJ whole genome shotgun (WGS) entry which is preliminary data.</text>
</comment>
<evidence type="ECO:0000256" key="7">
    <source>
        <dbReference type="SAM" id="Phobius"/>
    </source>
</evidence>
<dbReference type="InterPro" id="IPR003362">
    <property type="entry name" value="Bact_transf"/>
</dbReference>
<dbReference type="InterPro" id="IPR017475">
    <property type="entry name" value="EPS_sugar_tfrase"/>
</dbReference>
<feature type="transmembrane region" description="Helical" evidence="7">
    <location>
        <begin position="110"/>
        <end position="131"/>
    </location>
</feature>
<dbReference type="NCBIfam" id="TIGR03025">
    <property type="entry name" value="EPS_sugtrans"/>
    <property type="match status" value="1"/>
</dbReference>
<evidence type="ECO:0000313" key="10">
    <source>
        <dbReference type="Proteomes" id="UP000177737"/>
    </source>
</evidence>
<name>A0A1F7WX06_9BACT</name>
<dbReference type="Pfam" id="PF13727">
    <property type="entry name" value="CoA_binding_3"/>
    <property type="match status" value="1"/>
</dbReference>
<dbReference type="PANTHER" id="PTHR30576">
    <property type="entry name" value="COLANIC BIOSYNTHESIS UDP-GLUCOSE LIPID CARRIER TRANSFERASE"/>
    <property type="match status" value="1"/>
</dbReference>
<gene>
    <name evidence="9" type="ORF">A2129_01405</name>
</gene>
<dbReference type="PANTHER" id="PTHR30576:SF10">
    <property type="entry name" value="SLL5057 PROTEIN"/>
    <property type="match status" value="1"/>
</dbReference>
<evidence type="ECO:0000256" key="1">
    <source>
        <dbReference type="ARBA" id="ARBA00004141"/>
    </source>
</evidence>
<protein>
    <recommendedName>
        <fullName evidence="8">Bacterial sugar transferase domain-containing protein</fullName>
    </recommendedName>
</protein>
<keyword evidence="5 7" id="KW-1133">Transmembrane helix</keyword>
<evidence type="ECO:0000313" key="9">
    <source>
        <dbReference type="EMBL" id="OGM06698.1"/>
    </source>
</evidence>
<dbReference type="GO" id="GO:0016020">
    <property type="term" value="C:membrane"/>
    <property type="evidence" value="ECO:0007669"/>
    <property type="project" value="UniProtKB-SubCell"/>
</dbReference>
<organism evidence="9 10">
    <name type="scientific">Candidatus Woesebacteria bacterium GWC1_42_13</name>
    <dbReference type="NCBI Taxonomy" id="1802475"/>
    <lineage>
        <taxon>Bacteria</taxon>
        <taxon>Candidatus Woeseibacteriota</taxon>
    </lineage>
</organism>
<reference evidence="9 10" key="1">
    <citation type="journal article" date="2016" name="Nat. Commun.">
        <title>Thousands of microbial genomes shed light on interconnected biogeochemical processes in an aquifer system.</title>
        <authorList>
            <person name="Anantharaman K."/>
            <person name="Brown C.T."/>
            <person name="Hug L.A."/>
            <person name="Sharon I."/>
            <person name="Castelle C.J."/>
            <person name="Probst A.J."/>
            <person name="Thomas B.C."/>
            <person name="Singh A."/>
            <person name="Wilkins M.J."/>
            <person name="Karaoz U."/>
            <person name="Brodie E.L."/>
            <person name="Williams K.H."/>
            <person name="Hubbard S.S."/>
            <person name="Banfield J.F."/>
        </authorList>
    </citation>
    <scope>NUCLEOTIDE SEQUENCE [LARGE SCALE GENOMIC DNA]</scope>
</reference>
<dbReference type="Gene3D" id="3.40.50.720">
    <property type="entry name" value="NAD(P)-binding Rossmann-like Domain"/>
    <property type="match status" value="1"/>
</dbReference>
<sequence>MKITSRKNLNILTYLSDILALSFSFFIAYYLRNFGPFRIFLDSIQPVSVYLWALPFATLLLLIVFWLSHLYEETKWLKPISEFYGVTKAVAIWALLIMAGSYLYKYDYSRIIVVLTSAFLVVLTNLGRTAVRSFIQKLYKKGIGHIRILIIGAGRPGRELARRLKSYVPIGYQLVGFIDDRATNRKNFPVIGKIDDIEKIMEKERVDEVYITDPTLSHAKILNIMAKYPKRNVRFRVVSSIFGLVSGVVDVSRLESIPSFELWRSQKGWWTGIPKRIFDIAFSSILYITTSPFWLIISSAIILTDGTPATLKQKRVGQAGKIFYMLKFRTMKKGSAKYADGPRTLSDQRITSIGKFLRKTSLDELPQLINVIKGEMSMVGPRPEMPQKVAKYSPWQAKRLEAKPGLTGLWQILGRKDLPLEENLEYDFYYLNNQSFILDMTIIVKTIPLILSGKGAY</sequence>
<dbReference type="SUPFAM" id="SSF51735">
    <property type="entry name" value="NAD(P)-binding Rossmann-fold domains"/>
    <property type="match status" value="1"/>
</dbReference>
<dbReference type="InterPro" id="IPR036291">
    <property type="entry name" value="NAD(P)-bd_dom_sf"/>
</dbReference>
<proteinExistence type="inferred from homology"/>
<feature type="transmembrane region" description="Helical" evidence="7">
    <location>
        <begin position="280"/>
        <end position="304"/>
    </location>
</feature>
<evidence type="ECO:0000256" key="5">
    <source>
        <dbReference type="ARBA" id="ARBA00022989"/>
    </source>
</evidence>
<dbReference type="Pfam" id="PF02397">
    <property type="entry name" value="Bac_transf"/>
    <property type="match status" value="1"/>
</dbReference>
<keyword evidence="4 7" id="KW-0812">Transmembrane</keyword>